<name>A0A0F9J9V0_9ZZZZ</name>
<gene>
    <name evidence="1" type="ORF">LCGC14_1782570</name>
</gene>
<evidence type="ECO:0000313" key="1">
    <source>
        <dbReference type="EMBL" id="KKM02621.1"/>
    </source>
</evidence>
<organism evidence="1">
    <name type="scientific">marine sediment metagenome</name>
    <dbReference type="NCBI Taxonomy" id="412755"/>
    <lineage>
        <taxon>unclassified sequences</taxon>
        <taxon>metagenomes</taxon>
        <taxon>ecological metagenomes</taxon>
    </lineage>
</organism>
<dbReference type="AlphaFoldDB" id="A0A0F9J9V0"/>
<comment type="caution">
    <text evidence="1">The sequence shown here is derived from an EMBL/GenBank/DDBJ whole genome shotgun (WGS) entry which is preliminary data.</text>
</comment>
<proteinExistence type="predicted"/>
<accession>A0A0F9J9V0</accession>
<dbReference type="EMBL" id="LAZR01016881">
    <property type="protein sequence ID" value="KKM02621.1"/>
    <property type="molecule type" value="Genomic_DNA"/>
</dbReference>
<sequence length="41" mass="4852">MATEMSDEISRLKPRAYRANREIRNLQKVVFPVAFRSEEIV</sequence>
<reference evidence="1" key="1">
    <citation type="journal article" date="2015" name="Nature">
        <title>Complex archaea that bridge the gap between prokaryotes and eukaryotes.</title>
        <authorList>
            <person name="Spang A."/>
            <person name="Saw J.H."/>
            <person name="Jorgensen S.L."/>
            <person name="Zaremba-Niedzwiedzka K."/>
            <person name="Martijn J."/>
            <person name="Lind A.E."/>
            <person name="van Eijk R."/>
            <person name="Schleper C."/>
            <person name="Guy L."/>
            <person name="Ettema T.J."/>
        </authorList>
    </citation>
    <scope>NUCLEOTIDE SEQUENCE</scope>
</reference>
<protein>
    <submittedName>
        <fullName evidence="1">Uncharacterized protein</fullName>
    </submittedName>
</protein>